<evidence type="ECO:0000313" key="3">
    <source>
        <dbReference type="Proteomes" id="UP000887226"/>
    </source>
</evidence>
<dbReference type="OrthoDB" id="206452at2759"/>
<dbReference type="AlphaFoldDB" id="A0A9P8CDE3"/>
<gene>
    <name evidence="2" type="ORF">BJ878DRAFT_521902</name>
</gene>
<keyword evidence="3" id="KW-1185">Reference proteome</keyword>
<name>A0A9P8CDE3_9HELO</name>
<reference evidence="2" key="1">
    <citation type="journal article" date="2021" name="IMA Fungus">
        <title>Genomic characterization of three marine fungi, including Emericellopsis atlantica sp. nov. with signatures of a generalist lifestyle and marine biomass degradation.</title>
        <authorList>
            <person name="Hagestad O.C."/>
            <person name="Hou L."/>
            <person name="Andersen J.H."/>
            <person name="Hansen E.H."/>
            <person name="Altermark B."/>
            <person name="Li C."/>
            <person name="Kuhnert E."/>
            <person name="Cox R.J."/>
            <person name="Crous P.W."/>
            <person name="Spatafora J.W."/>
            <person name="Lail K."/>
            <person name="Amirebrahimi M."/>
            <person name="Lipzen A."/>
            <person name="Pangilinan J."/>
            <person name="Andreopoulos W."/>
            <person name="Hayes R.D."/>
            <person name="Ng V."/>
            <person name="Grigoriev I.V."/>
            <person name="Jackson S.A."/>
            <person name="Sutton T.D.S."/>
            <person name="Dobson A.D.W."/>
            <person name="Rama T."/>
        </authorList>
    </citation>
    <scope>NUCLEOTIDE SEQUENCE</scope>
    <source>
        <strain evidence="2">TRa3180A</strain>
    </source>
</reference>
<protein>
    <submittedName>
        <fullName evidence="2">Uncharacterized protein</fullName>
    </submittedName>
</protein>
<dbReference type="SUPFAM" id="SSF143990">
    <property type="entry name" value="YbiA-like"/>
    <property type="match status" value="1"/>
</dbReference>
<sequence>MKRRNEAANEETRGWLRNQDKYPASAGGDEPLFFFLHAGYCTWRVLPVISLHTDDADTGPMESSRMTFTCAEQSMMYCKVGRFHDDATQKQILATTSPK</sequence>
<accession>A0A9P8CDE3</accession>
<dbReference type="Proteomes" id="UP000887226">
    <property type="component" value="Unassembled WGS sequence"/>
</dbReference>
<organism evidence="2 3">
    <name type="scientific">Calycina marina</name>
    <dbReference type="NCBI Taxonomy" id="1763456"/>
    <lineage>
        <taxon>Eukaryota</taxon>
        <taxon>Fungi</taxon>
        <taxon>Dikarya</taxon>
        <taxon>Ascomycota</taxon>
        <taxon>Pezizomycotina</taxon>
        <taxon>Leotiomycetes</taxon>
        <taxon>Helotiales</taxon>
        <taxon>Pezizellaceae</taxon>
        <taxon>Calycina</taxon>
    </lineage>
</organism>
<comment type="caution">
    <text evidence="2">The sequence shown here is derived from an EMBL/GenBank/DDBJ whole genome shotgun (WGS) entry which is preliminary data.</text>
</comment>
<proteinExistence type="predicted"/>
<evidence type="ECO:0000313" key="2">
    <source>
        <dbReference type="EMBL" id="KAG9241201.1"/>
    </source>
</evidence>
<dbReference type="InterPro" id="IPR037238">
    <property type="entry name" value="YbiA-like_sf"/>
</dbReference>
<evidence type="ECO:0000256" key="1">
    <source>
        <dbReference type="SAM" id="MobiDB-lite"/>
    </source>
</evidence>
<feature type="compositionally biased region" description="Basic and acidic residues" evidence="1">
    <location>
        <begin position="1"/>
        <end position="20"/>
    </location>
</feature>
<feature type="region of interest" description="Disordered" evidence="1">
    <location>
        <begin position="1"/>
        <end position="24"/>
    </location>
</feature>
<dbReference type="EMBL" id="MU254253">
    <property type="protein sequence ID" value="KAG9241201.1"/>
    <property type="molecule type" value="Genomic_DNA"/>
</dbReference>